<evidence type="ECO:0000313" key="1">
    <source>
        <dbReference type="EMBL" id="KAH0547112.1"/>
    </source>
</evidence>
<evidence type="ECO:0000313" key="3">
    <source>
        <dbReference type="Proteomes" id="UP000826195"/>
    </source>
</evidence>
<gene>
    <name evidence="1" type="ORF">KQX54_017145</name>
    <name evidence="2" type="ORF">KQX54_017150</name>
</gene>
<sequence>MSTIRSQSSIVDLFCLLPDEWKDHPSEVTRKILVEEFQSHLQAYQTVEGLVINIDNVTARSQVHSSSVWFRMFNDDDDEPDLMKYYPMKILFYGEITKSQISELPFQG</sequence>
<dbReference type="Proteomes" id="UP000826195">
    <property type="component" value="Unassembled WGS sequence"/>
</dbReference>
<dbReference type="AlphaFoldDB" id="A0AAV7I7A7"/>
<reference evidence="2 3" key="1">
    <citation type="journal article" date="2021" name="J. Hered.">
        <title>A chromosome-level genome assembly of the parasitoid wasp, Cotesia glomerata (Hymenoptera: Braconidae).</title>
        <authorList>
            <person name="Pinto B.J."/>
            <person name="Weis J.J."/>
            <person name="Gamble T."/>
            <person name="Ode P.J."/>
            <person name="Paul R."/>
            <person name="Zaspel J.M."/>
        </authorList>
    </citation>
    <scope>NUCLEOTIDE SEQUENCE [LARGE SCALE GENOMIC DNA]</scope>
    <source>
        <strain evidence="2">CgM1</strain>
    </source>
</reference>
<accession>A0AAV7I7A7</accession>
<name>A0AAV7I7A7_COTGL</name>
<organism evidence="2 3">
    <name type="scientific">Cotesia glomerata</name>
    <name type="common">Lepidopteran parasitic wasp</name>
    <name type="synonym">Apanteles glomeratus</name>
    <dbReference type="NCBI Taxonomy" id="32391"/>
    <lineage>
        <taxon>Eukaryota</taxon>
        <taxon>Metazoa</taxon>
        <taxon>Ecdysozoa</taxon>
        <taxon>Arthropoda</taxon>
        <taxon>Hexapoda</taxon>
        <taxon>Insecta</taxon>
        <taxon>Pterygota</taxon>
        <taxon>Neoptera</taxon>
        <taxon>Endopterygota</taxon>
        <taxon>Hymenoptera</taxon>
        <taxon>Apocrita</taxon>
        <taxon>Ichneumonoidea</taxon>
        <taxon>Braconidae</taxon>
        <taxon>Microgastrinae</taxon>
        <taxon>Cotesia</taxon>
    </lineage>
</organism>
<comment type="caution">
    <text evidence="2">The sequence shown here is derived from an EMBL/GenBank/DDBJ whole genome shotgun (WGS) entry which is preliminary data.</text>
</comment>
<keyword evidence="3" id="KW-1185">Reference proteome</keyword>
<evidence type="ECO:0000313" key="2">
    <source>
        <dbReference type="EMBL" id="KAH0547114.1"/>
    </source>
</evidence>
<dbReference type="EMBL" id="JAHXZJ010002237">
    <property type="protein sequence ID" value="KAH0547114.1"/>
    <property type="molecule type" value="Genomic_DNA"/>
</dbReference>
<dbReference type="EMBL" id="JAHXZJ010002237">
    <property type="protein sequence ID" value="KAH0547112.1"/>
    <property type="molecule type" value="Genomic_DNA"/>
</dbReference>
<protein>
    <submittedName>
        <fullName evidence="2">Uncharacterized protein</fullName>
    </submittedName>
</protein>
<proteinExistence type="predicted"/>